<protein>
    <submittedName>
        <fullName evidence="3">Uncharacterized protein</fullName>
    </submittedName>
</protein>
<feature type="compositionally biased region" description="Polar residues" evidence="1">
    <location>
        <begin position="1"/>
        <end position="17"/>
    </location>
</feature>
<sequence length="185" mass="20551">MVRLPTQQVVAQPTPVDQVQKPAEPELEVVTIMQTVCPAPAVLPAKVRRRQRLSKARAGRLAAQERQQQGTPVTGSENDAYDTAEEMMTHEVSTCQRSKMETRKSQKETKPSKSQTKAETYKGQTKLDRTTVSTASYSQTQSLSKTGRVVTSGIPCFRHVHGHQVHGPDDIFAVRFCSDHAHGNW</sequence>
<feature type="compositionally biased region" description="Basic and acidic residues" evidence="1">
    <location>
        <begin position="98"/>
        <end position="111"/>
    </location>
</feature>
<evidence type="ECO:0000313" key="3">
    <source>
        <dbReference type="WBParaSite" id="nRc.2.0.1.t37171-RA"/>
    </source>
</evidence>
<name>A0A915KGR6_ROMCU</name>
<dbReference type="WBParaSite" id="nRc.2.0.1.t37171-RA">
    <property type="protein sequence ID" value="nRc.2.0.1.t37171-RA"/>
    <property type="gene ID" value="nRc.2.0.1.g37171"/>
</dbReference>
<feature type="compositionally biased region" description="Polar residues" evidence="1">
    <location>
        <begin position="65"/>
        <end position="77"/>
    </location>
</feature>
<feature type="region of interest" description="Disordered" evidence="1">
    <location>
        <begin position="53"/>
        <end position="127"/>
    </location>
</feature>
<accession>A0A915KGR6</accession>
<dbReference type="Proteomes" id="UP000887565">
    <property type="component" value="Unplaced"/>
</dbReference>
<reference evidence="3" key="1">
    <citation type="submission" date="2022-11" db="UniProtKB">
        <authorList>
            <consortium name="WormBaseParasite"/>
        </authorList>
    </citation>
    <scope>IDENTIFICATION</scope>
</reference>
<organism evidence="2 3">
    <name type="scientific">Romanomermis culicivorax</name>
    <name type="common">Nematode worm</name>
    <dbReference type="NCBI Taxonomy" id="13658"/>
    <lineage>
        <taxon>Eukaryota</taxon>
        <taxon>Metazoa</taxon>
        <taxon>Ecdysozoa</taxon>
        <taxon>Nematoda</taxon>
        <taxon>Enoplea</taxon>
        <taxon>Dorylaimia</taxon>
        <taxon>Mermithida</taxon>
        <taxon>Mermithoidea</taxon>
        <taxon>Mermithidae</taxon>
        <taxon>Romanomermis</taxon>
    </lineage>
</organism>
<evidence type="ECO:0000313" key="2">
    <source>
        <dbReference type="Proteomes" id="UP000887565"/>
    </source>
</evidence>
<evidence type="ECO:0000256" key="1">
    <source>
        <dbReference type="SAM" id="MobiDB-lite"/>
    </source>
</evidence>
<feature type="region of interest" description="Disordered" evidence="1">
    <location>
        <begin position="1"/>
        <end position="21"/>
    </location>
</feature>
<proteinExistence type="predicted"/>
<dbReference type="AlphaFoldDB" id="A0A915KGR6"/>
<keyword evidence="2" id="KW-1185">Reference proteome</keyword>